<feature type="domain" description="ABC transporter substrate-binding protein PnrA-like" evidence="8">
    <location>
        <begin position="29"/>
        <end position="321"/>
    </location>
</feature>
<keyword evidence="10" id="KW-1185">Reference proteome</keyword>
<dbReference type="EMBL" id="JADGMQ010000005">
    <property type="protein sequence ID" value="MBI1620970.1"/>
    <property type="molecule type" value="Genomic_DNA"/>
</dbReference>
<dbReference type="PANTHER" id="PTHR34296">
    <property type="entry name" value="TRANSCRIPTIONAL ACTIVATOR PROTEIN MED"/>
    <property type="match status" value="1"/>
</dbReference>
<evidence type="ECO:0000256" key="7">
    <source>
        <dbReference type="SAM" id="SignalP"/>
    </source>
</evidence>
<comment type="similarity">
    <text evidence="2">Belongs to the BMP lipoprotein family.</text>
</comment>
<evidence type="ECO:0000256" key="1">
    <source>
        <dbReference type="ARBA" id="ARBA00004193"/>
    </source>
</evidence>
<feature type="chain" id="PRO_5045873813" evidence="7">
    <location>
        <begin position="21"/>
        <end position="331"/>
    </location>
</feature>
<dbReference type="CDD" id="cd06354">
    <property type="entry name" value="PBP1_PrnA-like"/>
    <property type="match status" value="1"/>
</dbReference>
<evidence type="ECO:0000313" key="9">
    <source>
        <dbReference type="EMBL" id="MBI1620970.1"/>
    </source>
</evidence>
<evidence type="ECO:0000256" key="6">
    <source>
        <dbReference type="ARBA" id="ARBA00023288"/>
    </source>
</evidence>
<comment type="caution">
    <text evidence="9">The sequence shown here is derived from an EMBL/GenBank/DDBJ whole genome shotgun (WGS) entry which is preliminary data.</text>
</comment>
<accession>A0ABS0SCD9</accession>
<dbReference type="Pfam" id="PF02608">
    <property type="entry name" value="Bmp"/>
    <property type="match status" value="1"/>
</dbReference>
<comment type="subcellular location">
    <subcellularLocation>
        <location evidence="1">Cell membrane</location>
        <topology evidence="1">Lipid-anchor</topology>
    </subcellularLocation>
</comment>
<evidence type="ECO:0000256" key="3">
    <source>
        <dbReference type="ARBA" id="ARBA00022475"/>
    </source>
</evidence>
<reference evidence="9 10" key="1">
    <citation type="submission" date="2020-10" db="EMBL/GenBank/DDBJ databases">
        <title>Aquamicrobium zhengzhouensis sp. nov., a exopolysaccharide producing bacterium isolated from farmland soil.</title>
        <authorList>
            <person name="Wang X."/>
        </authorList>
    </citation>
    <scope>NUCLEOTIDE SEQUENCE [LARGE SCALE GENOMIC DNA]</scope>
    <source>
        <strain evidence="10">cd-1</strain>
    </source>
</reference>
<name>A0ABS0SCD9_9HYPH</name>
<keyword evidence="4 7" id="KW-0732">Signal</keyword>
<dbReference type="InterPro" id="IPR003760">
    <property type="entry name" value="PnrA-like"/>
</dbReference>
<keyword evidence="3" id="KW-1003">Cell membrane</keyword>
<dbReference type="Proteomes" id="UP000601789">
    <property type="component" value="Unassembled WGS sequence"/>
</dbReference>
<evidence type="ECO:0000256" key="2">
    <source>
        <dbReference type="ARBA" id="ARBA00008610"/>
    </source>
</evidence>
<proteinExistence type="inferred from homology"/>
<gene>
    <name evidence="9" type="ORF">IOD40_09880</name>
</gene>
<dbReference type="InterPro" id="IPR050957">
    <property type="entry name" value="BMP_lipoprotein"/>
</dbReference>
<feature type="signal peptide" evidence="7">
    <location>
        <begin position="1"/>
        <end position="20"/>
    </location>
</feature>
<protein>
    <submittedName>
        <fullName evidence="9">BMP family ABC transporter substrate-binding protein</fullName>
    </submittedName>
</protein>
<evidence type="ECO:0000259" key="8">
    <source>
        <dbReference type="Pfam" id="PF02608"/>
    </source>
</evidence>
<evidence type="ECO:0000256" key="4">
    <source>
        <dbReference type="ARBA" id="ARBA00022729"/>
    </source>
</evidence>
<dbReference type="Gene3D" id="3.40.50.2300">
    <property type="match status" value="2"/>
</dbReference>
<dbReference type="PANTHER" id="PTHR34296:SF2">
    <property type="entry name" value="ABC TRANSPORTER GUANOSINE-BINDING PROTEIN NUPN"/>
    <property type="match status" value="1"/>
</dbReference>
<dbReference type="SUPFAM" id="SSF53822">
    <property type="entry name" value="Periplasmic binding protein-like I"/>
    <property type="match status" value="1"/>
</dbReference>
<keyword evidence="6" id="KW-0449">Lipoprotein</keyword>
<evidence type="ECO:0000313" key="10">
    <source>
        <dbReference type="Proteomes" id="UP000601789"/>
    </source>
</evidence>
<evidence type="ECO:0000256" key="5">
    <source>
        <dbReference type="ARBA" id="ARBA00023136"/>
    </source>
</evidence>
<sequence>MKRIVLGLMAAAAMTATSWAQEDIQPGLLFDLGGKFDKSFNEASFNGAEAFKKETGISYVEFEISNDAQREQALRRFAEDGRNPIVMAGFSWASALEIVADEFPDTHFAVIDVVVDKPNVRSVVFKEEEGSYLVGLLAAMASQTGTVGFVGGMQVPLIGKFECGYVQGAIETKEGTKVIRNYTGDTPSAWNDPSRGAEITRSQMDQGADVIYHAAGGTGVGVLQAAADAGKLGIGVDSNQNAMHPGHVLTSMIKQVDVAVYNAFNDARSGKFTAGLNHLGLAEDGVGYSLDEHNEALITAEMKEAVETAKAKIIAGEIKVHDFMSDNSCPF</sequence>
<dbReference type="InterPro" id="IPR028082">
    <property type="entry name" value="Peripla_BP_I"/>
</dbReference>
<organism evidence="9 10">
    <name type="scientific">Aquamicrobium zhengzhouense</name>
    <dbReference type="NCBI Taxonomy" id="2781738"/>
    <lineage>
        <taxon>Bacteria</taxon>
        <taxon>Pseudomonadati</taxon>
        <taxon>Pseudomonadota</taxon>
        <taxon>Alphaproteobacteria</taxon>
        <taxon>Hyphomicrobiales</taxon>
        <taxon>Phyllobacteriaceae</taxon>
        <taxon>Aquamicrobium</taxon>
    </lineage>
</organism>
<dbReference type="RefSeq" id="WP_198476373.1">
    <property type="nucleotide sequence ID" value="NZ_JADGMQ010000005.1"/>
</dbReference>
<keyword evidence="5" id="KW-0472">Membrane</keyword>